<feature type="compositionally biased region" description="Basic and acidic residues" evidence="1">
    <location>
        <begin position="98"/>
        <end position="115"/>
    </location>
</feature>
<gene>
    <name evidence="4" type="primary">var</name>
</gene>
<feature type="domain" description="Plasmodium falciparum erythrocyte membrane protein-1 N-terminal segment" evidence="3">
    <location>
        <begin position="21"/>
        <end position="56"/>
    </location>
</feature>
<feature type="non-terminal residue" evidence="4">
    <location>
        <position position="325"/>
    </location>
</feature>
<dbReference type="GO" id="GO:0016020">
    <property type="term" value="C:membrane"/>
    <property type="evidence" value="ECO:0007669"/>
    <property type="project" value="InterPro"/>
</dbReference>
<name>B5LGE2_PLAFA</name>
<dbReference type="SUPFAM" id="SSF140924">
    <property type="entry name" value="Duffy binding domain-like"/>
    <property type="match status" value="1"/>
</dbReference>
<feature type="region of interest" description="Disordered" evidence="1">
    <location>
        <begin position="98"/>
        <end position="119"/>
    </location>
</feature>
<protein>
    <submittedName>
        <fullName evidence="4">Erythrocyte membrane protein 1</fullName>
    </submittedName>
</protein>
<evidence type="ECO:0000259" key="2">
    <source>
        <dbReference type="Pfam" id="PF05424"/>
    </source>
</evidence>
<sequence>MARGGSPHGSGGEDKYKYVNDAKELLDKIGEDIYKIAYEAAQKYENELHGTLSQATYPKDVRHTDSTPSKSCELLYQYHTNVTSNVIQPCKHKSEKRFSDTEGAQCDDRKIRGSDKTSNGGACAPYRRLHLCDKNLEQIEPDKITTHNLLVDVCQAAKYEGDSARGYYALYDTQYPSSGSPMCTMFARSFADIGDIIRGKDLYLGNNRKDKLQIKLKEYFKKIYDDVTKSSTGEKRSALQEHYNDPKENFYQLREDWWNNNRKMVWYAITCGAGNDSQYFRRTCGSDEKTASLADVQCRCKTNVVPTYFDYAPQYLRWFEEWAED</sequence>
<dbReference type="AlphaFoldDB" id="B5LGE2"/>
<feature type="domain" description="Duffy-antigen binding" evidence="2">
    <location>
        <begin position="121"/>
        <end position="317"/>
    </location>
</feature>
<dbReference type="InterPro" id="IPR042202">
    <property type="entry name" value="Duffy-ag-bd_sf"/>
</dbReference>
<dbReference type="Gene3D" id="1.20.1310.20">
    <property type="entry name" value="Duffy-antigen binding domain"/>
    <property type="match status" value="1"/>
</dbReference>
<evidence type="ECO:0000259" key="3">
    <source>
        <dbReference type="Pfam" id="PF15447"/>
    </source>
</evidence>
<reference evidence="4" key="1">
    <citation type="journal article" date="2009" name="J. Infect. Dis.">
        <title>Analysis of Plasmodium falciparum var genes expressed in children from Papua New Guinea.</title>
        <authorList>
            <person name="Falk N."/>
            <person name="Kaestli M."/>
            <person name="Qi W."/>
            <person name="Ott M."/>
            <person name="Baea K."/>
            <person name="Cortes A."/>
            <person name="Beck H.P."/>
        </authorList>
    </citation>
    <scope>NUCLEOTIDE SEQUENCE</scope>
    <source>
        <strain evidence="4">A23B11m103.20</strain>
    </source>
</reference>
<dbReference type="EMBL" id="EU787536">
    <property type="protein sequence ID" value="ACH53629.1"/>
    <property type="molecule type" value="mRNA"/>
</dbReference>
<evidence type="ECO:0000256" key="1">
    <source>
        <dbReference type="SAM" id="MobiDB-lite"/>
    </source>
</evidence>
<accession>B5LGE2</accession>
<dbReference type="FunFam" id="1.20.1310.20:FF:000001">
    <property type="entry name" value="Erythrocyte membrane protein 1, PfEMP1"/>
    <property type="match status" value="1"/>
</dbReference>
<dbReference type="Pfam" id="PF15447">
    <property type="entry name" value="NTS"/>
    <property type="match status" value="1"/>
</dbReference>
<proteinExistence type="evidence at transcript level"/>
<dbReference type="InterPro" id="IPR008602">
    <property type="entry name" value="Duffy-antigen-binding"/>
</dbReference>
<organism evidence="4">
    <name type="scientific">Plasmodium falciparum</name>
    <name type="common">malaria parasite P. falciparum</name>
    <dbReference type="NCBI Taxonomy" id="5833"/>
    <lineage>
        <taxon>Eukaryota</taxon>
        <taxon>Sar</taxon>
        <taxon>Alveolata</taxon>
        <taxon>Apicomplexa</taxon>
        <taxon>Aconoidasida</taxon>
        <taxon>Haemosporida</taxon>
        <taxon>Plasmodiidae</taxon>
        <taxon>Plasmodium</taxon>
        <taxon>Plasmodium (Laverania)</taxon>
    </lineage>
</organism>
<dbReference type="InterPro" id="IPR029210">
    <property type="entry name" value="PfEMP1_NTS"/>
</dbReference>
<dbReference type="GO" id="GO:0046789">
    <property type="term" value="F:host cell surface receptor binding"/>
    <property type="evidence" value="ECO:0007669"/>
    <property type="project" value="InterPro"/>
</dbReference>
<dbReference type="Pfam" id="PF05424">
    <property type="entry name" value="Duffy_binding"/>
    <property type="match status" value="1"/>
</dbReference>
<evidence type="ECO:0000313" key="4">
    <source>
        <dbReference type="EMBL" id="ACH53629.1"/>
    </source>
</evidence>